<evidence type="ECO:0000313" key="3">
    <source>
        <dbReference type="EMBL" id="MBM5460410.1"/>
    </source>
</evidence>
<evidence type="ECO:0000313" key="4">
    <source>
        <dbReference type="Proteomes" id="UP000745663"/>
    </source>
</evidence>
<organism evidence="3 4">
    <name type="scientific">Pseudomonas arcuscaelestis</name>
    <dbReference type="NCBI Taxonomy" id="2710591"/>
    <lineage>
        <taxon>Bacteria</taxon>
        <taxon>Pseudomonadati</taxon>
        <taxon>Pseudomonadota</taxon>
        <taxon>Gammaproteobacteria</taxon>
        <taxon>Pseudomonadales</taxon>
        <taxon>Pseudomonadaceae</taxon>
        <taxon>Pseudomonas</taxon>
    </lineage>
</organism>
<dbReference type="Pfam" id="PF11575">
    <property type="entry name" value="FhuF_C"/>
    <property type="match status" value="1"/>
</dbReference>
<sequence>MSAAQPLDKVLEASRFDALLLELYGPELMPGQRPVLVSQWSKYYFAAVWKVLLDGASLPVFAATEVTLDARGLPIMLTGKAEHCAGLDALLQQHLQPLVSRLATLGAVAPGVLWGNAGDCLDQALQGVELDIGDLGRLLACADSPLHAAVGLNASGKRQRRTCCLSYKVDWVGHCQHCPLLV</sequence>
<evidence type="ECO:0000259" key="2">
    <source>
        <dbReference type="Pfam" id="PF11575"/>
    </source>
</evidence>
<reference evidence="3 4" key="1">
    <citation type="submission" date="2020-08" db="EMBL/GenBank/DDBJ databases">
        <title>Description of novel Pseudomonas species.</title>
        <authorList>
            <person name="Duman M."/>
            <person name="Mulet M."/>
            <person name="Altun S."/>
            <person name="Saticioglu I.B."/>
            <person name="Lalucat J."/>
            <person name="Garcia-Valdes E."/>
        </authorList>
    </citation>
    <scope>NUCLEOTIDE SEQUENCE [LARGE SCALE GENOMIC DNA]</scope>
    <source>
        <strain evidence="3 4">P66</strain>
    </source>
</reference>
<accession>A0ABS2C3E7</accession>
<comment type="caution">
    <text evidence="3">The sequence shown here is derived from an EMBL/GenBank/DDBJ whole genome shotgun (WGS) entry which is preliminary data.</text>
</comment>
<dbReference type="Proteomes" id="UP000745663">
    <property type="component" value="Unassembled WGS sequence"/>
</dbReference>
<dbReference type="RefSeq" id="WP_203479681.1">
    <property type="nucleotide sequence ID" value="NZ_JACOPV010000016.1"/>
</dbReference>
<feature type="domain" description="Aerobactin siderophore biosynthesis IucA/IucC-like C-terminal" evidence="1">
    <location>
        <begin position="83"/>
        <end position="129"/>
    </location>
</feature>
<dbReference type="InterPro" id="IPR008090">
    <property type="entry name" value="Fe_iron_reduct"/>
</dbReference>
<evidence type="ECO:0000259" key="1">
    <source>
        <dbReference type="Pfam" id="PF06276"/>
    </source>
</evidence>
<protein>
    <submittedName>
        <fullName evidence="3">Siderophore-iron reductase FhuF</fullName>
    </submittedName>
</protein>
<dbReference type="InterPro" id="IPR024726">
    <property type="entry name" value="FhuF_C"/>
</dbReference>
<feature type="domain" description="Ferric siderophore reductase C-terminal" evidence="2">
    <location>
        <begin position="160"/>
        <end position="180"/>
    </location>
</feature>
<name>A0ABS2C3E7_9PSED</name>
<proteinExistence type="predicted"/>
<dbReference type="NCBIfam" id="TIGR03951">
    <property type="entry name" value="Fe_III_red_FhuF"/>
    <property type="match status" value="1"/>
</dbReference>
<gene>
    <name evidence="3" type="primary">fhuF</name>
    <name evidence="3" type="ORF">H8F21_22855</name>
</gene>
<keyword evidence="4" id="KW-1185">Reference proteome</keyword>
<dbReference type="EMBL" id="JACOPV010000016">
    <property type="protein sequence ID" value="MBM5460410.1"/>
    <property type="molecule type" value="Genomic_DNA"/>
</dbReference>
<dbReference type="InterPro" id="IPR022770">
    <property type="entry name" value="IucA/IucC-like_C"/>
</dbReference>
<dbReference type="Pfam" id="PF06276">
    <property type="entry name" value="FhuF"/>
    <property type="match status" value="1"/>
</dbReference>